<evidence type="ECO:0000313" key="1">
    <source>
        <dbReference type="EMBL" id="QQK08424.1"/>
    </source>
</evidence>
<reference evidence="1 2" key="1">
    <citation type="journal article" date="2022" name="Int. J. Syst. Evol. Microbiol.">
        <title>Miniphocaeibacter halophilus sp. nov., an ammonium-tolerant acetate-producing bacterium isolated from a biogas system.</title>
        <authorList>
            <person name="Schnurer A."/>
            <person name="Singh A."/>
            <person name="Bi S."/>
            <person name="Qiao W."/>
            <person name="Westerholm M."/>
        </authorList>
    </citation>
    <scope>NUCLEOTIDE SEQUENCE [LARGE SCALE GENOMIC DNA]</scope>
    <source>
        <strain evidence="1 2">AMB_01</strain>
    </source>
</reference>
<dbReference type="EMBL" id="CP066744">
    <property type="protein sequence ID" value="QQK08424.1"/>
    <property type="molecule type" value="Genomic_DNA"/>
</dbReference>
<keyword evidence="1" id="KW-0489">Methyltransferase</keyword>
<accession>A0AC61MS31</accession>
<dbReference type="Proteomes" id="UP000595814">
    <property type="component" value="Chromosome"/>
</dbReference>
<name>A0AC61MS31_9FIRM</name>
<keyword evidence="1" id="KW-0808">Transferase</keyword>
<evidence type="ECO:0000313" key="2">
    <source>
        <dbReference type="Proteomes" id="UP000595814"/>
    </source>
</evidence>
<proteinExistence type="predicted"/>
<organism evidence="1 2">
    <name type="scientific">Miniphocaeibacter halophilus</name>
    <dbReference type="NCBI Taxonomy" id="2931922"/>
    <lineage>
        <taxon>Bacteria</taxon>
        <taxon>Bacillati</taxon>
        <taxon>Bacillota</taxon>
        <taxon>Tissierellia</taxon>
        <taxon>Tissierellales</taxon>
        <taxon>Peptoniphilaceae</taxon>
        <taxon>Miniphocaeibacter</taxon>
    </lineage>
</organism>
<protein>
    <submittedName>
        <fullName evidence="1">Methyltransferase domain-containing protein</fullName>
    </submittedName>
</protein>
<keyword evidence="2" id="KW-1185">Reference proteome</keyword>
<gene>
    <name evidence="1" type="ORF">JFY71_02490</name>
</gene>
<sequence>MAEWNSKQYLKFEEYRTQPARDLTNRLLKYNPNTILDIGCGPGNSTAVLKEAFPNAYIKGIDSSENMIEKAKRTYPNIDFEICDISNIKNKYDLIFSNACIQWVPDHDVLIPKLMNNIEENGILAIQIPINNSEPLYKIVDEIVLDPKWNFNHNKIHKIRALEYEEYFNILSKCSSDFEIWITKYLHRMASHKDLIDWVKGTSLRPYLDELSEEKGKELESEILNQVEKVYSLMDNGEVIQGFKRLFFIAKK</sequence>